<keyword evidence="3" id="KW-1185">Reference proteome</keyword>
<dbReference type="EMBL" id="AAVT01000001">
    <property type="protein sequence ID" value="EAW32189.1"/>
    <property type="molecule type" value="Genomic_DNA"/>
</dbReference>
<dbReference type="Proteomes" id="UP000004931">
    <property type="component" value="Unassembled WGS sequence"/>
</dbReference>
<protein>
    <submittedName>
        <fullName evidence="2">Uncharacterized protein</fullName>
    </submittedName>
</protein>
<feature type="transmembrane region" description="Helical" evidence="1">
    <location>
        <begin position="12"/>
        <end position="32"/>
    </location>
</feature>
<dbReference type="STRING" id="247633.GP2143_13076"/>
<comment type="caution">
    <text evidence="2">The sequence shown here is derived from an EMBL/GenBank/DDBJ whole genome shotgun (WGS) entry which is preliminary data.</text>
</comment>
<gene>
    <name evidence="2" type="ORF">GP2143_13076</name>
</gene>
<keyword evidence="1" id="KW-0472">Membrane</keyword>
<dbReference type="eggNOG" id="ENOG502ZREC">
    <property type="taxonomic scope" value="Bacteria"/>
</dbReference>
<proteinExistence type="predicted"/>
<dbReference type="OrthoDB" id="952847at2"/>
<accession>A0Y7T5</accession>
<name>A0Y7T5_9GAMM</name>
<evidence type="ECO:0000313" key="2">
    <source>
        <dbReference type="EMBL" id="EAW32189.1"/>
    </source>
</evidence>
<keyword evidence="1" id="KW-1133">Transmembrane helix</keyword>
<organism evidence="2 3">
    <name type="scientific">marine gamma proteobacterium HTCC2143</name>
    <dbReference type="NCBI Taxonomy" id="247633"/>
    <lineage>
        <taxon>Bacteria</taxon>
        <taxon>Pseudomonadati</taxon>
        <taxon>Pseudomonadota</taxon>
        <taxon>Gammaproteobacteria</taxon>
        <taxon>Cellvibrionales</taxon>
        <taxon>Spongiibacteraceae</taxon>
        <taxon>BD1-7 clade</taxon>
    </lineage>
</organism>
<evidence type="ECO:0000256" key="1">
    <source>
        <dbReference type="SAM" id="Phobius"/>
    </source>
</evidence>
<evidence type="ECO:0000313" key="3">
    <source>
        <dbReference type="Proteomes" id="UP000004931"/>
    </source>
</evidence>
<sequence length="181" mass="20139">MNDNQPPSKKPILLATIASMLIAAAVLFVAVLPAEYGFDPLGTGEQLGLIGLSGSQVSALQQQPAKWRKDVIEFQLAPFEALEYKYHMLEDGALIFSWEAQEDVLFDLHSEADDKAVAEQSFAKGRQRSDNGVLRAPFTGIHGWYFQNRGLGDMTLRLTVAGFFDYSVEMTDGPTQRYEFE</sequence>
<dbReference type="AlphaFoldDB" id="A0Y7T5"/>
<keyword evidence="1" id="KW-0812">Transmembrane</keyword>
<reference evidence="2 3" key="1">
    <citation type="journal article" date="2010" name="J. Bacteriol.">
        <title>Genome sequence of the oligotrophic marine Gammaproteobacterium HTCC2143, isolated from the Oregon Coast.</title>
        <authorList>
            <person name="Oh H.M."/>
            <person name="Kang I."/>
            <person name="Ferriera S."/>
            <person name="Giovannoni S.J."/>
            <person name="Cho J.C."/>
        </authorList>
    </citation>
    <scope>NUCLEOTIDE SEQUENCE [LARGE SCALE GENOMIC DNA]</scope>
    <source>
        <strain evidence="2 3">HTCC2143</strain>
    </source>
</reference>